<dbReference type="STRING" id="57664.SAMN05661003_11023"/>
<dbReference type="SUPFAM" id="SSF53448">
    <property type="entry name" value="Nucleotide-diphospho-sugar transferases"/>
    <property type="match status" value="1"/>
</dbReference>
<dbReference type="EMBL" id="FNAQ01000010">
    <property type="protein sequence ID" value="SDE40223.1"/>
    <property type="molecule type" value="Genomic_DNA"/>
</dbReference>
<keyword evidence="2" id="KW-1185">Reference proteome</keyword>
<name>A0A1G7CLU5_9BACT</name>
<evidence type="ECO:0000313" key="1">
    <source>
        <dbReference type="EMBL" id="SDE40223.1"/>
    </source>
</evidence>
<dbReference type="PANTHER" id="PTHR36529">
    <property type="entry name" value="SLL1095 PROTEIN"/>
    <property type="match status" value="1"/>
</dbReference>
<dbReference type="InterPro" id="IPR018641">
    <property type="entry name" value="Trfase_1_rSAM/seldom-assoc"/>
</dbReference>
<evidence type="ECO:0008006" key="3">
    <source>
        <dbReference type="Google" id="ProtNLM"/>
    </source>
</evidence>
<dbReference type="PANTHER" id="PTHR36529:SF1">
    <property type="entry name" value="GLYCOSYLTRANSFERASE"/>
    <property type="match status" value="1"/>
</dbReference>
<dbReference type="AlphaFoldDB" id="A0A1G7CLU5"/>
<sequence length="233" mass="24914">MDKSVVSTELSTEVPPLAPQQLWILAKQPLAGQVKTRLVPPLQSRQAAALAGLSLKDSLTLARQLPEVHTGLCVAGDLAWFARQAADLPCRAQVEGDLGARLTALFAQAFAAGARRVCAIGSDSPDLPPGRIGEAFAALADHDVVIIPASDGGYVLIGCSGAYPQLFDAIAWSSPLVCRQSCERAVAAGLRLRLLPPWHDLDTPADLRRLAMQPGRLRSQRYARRCLRALPKS</sequence>
<proteinExistence type="predicted"/>
<dbReference type="Pfam" id="PF09837">
    <property type="entry name" value="DUF2064"/>
    <property type="match status" value="1"/>
</dbReference>
<dbReference type="Proteomes" id="UP000243205">
    <property type="component" value="Unassembled WGS sequence"/>
</dbReference>
<dbReference type="NCBIfam" id="TIGR04282">
    <property type="entry name" value="glyco_like_cofC"/>
    <property type="match status" value="1"/>
</dbReference>
<organism evidence="1 2">
    <name type="scientific">Desulfuromonas thiophila</name>
    <dbReference type="NCBI Taxonomy" id="57664"/>
    <lineage>
        <taxon>Bacteria</taxon>
        <taxon>Pseudomonadati</taxon>
        <taxon>Thermodesulfobacteriota</taxon>
        <taxon>Desulfuromonadia</taxon>
        <taxon>Desulfuromonadales</taxon>
        <taxon>Desulfuromonadaceae</taxon>
        <taxon>Desulfuromonas</taxon>
    </lineage>
</organism>
<gene>
    <name evidence="1" type="ORF">SAMN05661003_11023</name>
</gene>
<reference evidence="2" key="1">
    <citation type="submission" date="2016-10" db="EMBL/GenBank/DDBJ databases">
        <authorList>
            <person name="Varghese N."/>
            <person name="Submissions S."/>
        </authorList>
    </citation>
    <scope>NUCLEOTIDE SEQUENCE [LARGE SCALE GENOMIC DNA]</scope>
    <source>
        <strain evidence="2">DSM 8987</strain>
    </source>
</reference>
<protein>
    <recommendedName>
        <fullName evidence="3">Glycosyltransferase</fullName>
    </recommendedName>
</protein>
<dbReference type="InterPro" id="IPR029044">
    <property type="entry name" value="Nucleotide-diphossugar_trans"/>
</dbReference>
<accession>A0A1G7CLU5</accession>
<dbReference type="Gene3D" id="3.90.550.10">
    <property type="entry name" value="Spore Coat Polysaccharide Biosynthesis Protein SpsA, Chain A"/>
    <property type="match status" value="1"/>
</dbReference>
<evidence type="ECO:0000313" key="2">
    <source>
        <dbReference type="Proteomes" id="UP000243205"/>
    </source>
</evidence>